<feature type="transmembrane region" description="Helical" evidence="1">
    <location>
        <begin position="214"/>
        <end position="233"/>
    </location>
</feature>
<sequence>MIILKLLLFGLSLIGYRQAITRLGGNRYLAWLLAIVIQSLMIYFAALAGYLTISIWLVFWLGLCLCAASIADKIFNRNFYFNNIHVFDIWFIIFGTLFAFTLYHSSLIHYDNFSHWATMVKYLHFVGELPTAGQNLVTFTDYPPATAIFLTYFTTIVGYHEGVLLIGQFLIIWTGLYTLFGMLRDQKRILMTVTLLLVISFINILNISIRFNNLLVDCVLAVLGVAGIAAVYINKNHHAGWQIISTSLIVNFLLLTKSSAIYFAILILIYFGMSVLSEAFHSQNKLKMFMFAVLKIVVTIAISFTGWLFWRWHVAETFSKLSKHALNVQAYQRQVDQESTHTKDLIIHKFLAHLFNIDTLFLQSFLLINLVLLASWLIIRFLLHKTSYSLRILLVSDLITIMYIVGLLGMYLVSMPYSEAITLAGIDRYLSTIVIFIMLIASVVMLNDYDRSSFEPNIKLRNRTSFASLRTKQIYQESTFIIFLLGTVLMLSEINGINYLDKINEHALPKTMQQMIPDVTHFNHEKVLVIDPVKSEVDNAYTKYVGRYYLFSDRVDGREAFDVSTQEFKYIIKGYHYVVIPSYHQTFTKLAHKAYHSKVKTGIYKVDNDGLHAISAKKYMSEVN</sequence>
<feature type="transmembrane region" description="Helical" evidence="1">
    <location>
        <begin position="53"/>
        <end position="71"/>
    </location>
</feature>
<feature type="transmembrane region" description="Helical" evidence="1">
    <location>
        <begin position="360"/>
        <end position="383"/>
    </location>
</feature>
<dbReference type="AlphaFoldDB" id="A0A1C3YR20"/>
<reference evidence="3" key="1">
    <citation type="submission" date="2016-08" db="EMBL/GenBank/DDBJ databases">
        <authorList>
            <person name="Varghese N."/>
            <person name="Submissions Spin"/>
        </authorList>
    </citation>
    <scope>NUCLEOTIDE SEQUENCE [LARGE SCALE GENOMIC DNA]</scope>
    <source>
        <strain evidence="3">R-53094</strain>
    </source>
</reference>
<feature type="transmembrane region" description="Helical" evidence="1">
    <location>
        <begin position="480"/>
        <end position="500"/>
    </location>
</feature>
<evidence type="ECO:0000313" key="3">
    <source>
        <dbReference type="Proteomes" id="UP000199268"/>
    </source>
</evidence>
<dbReference type="RefSeq" id="WP_092461119.1">
    <property type="nucleotide sequence ID" value="NZ_BJEE01000002.1"/>
</dbReference>
<evidence type="ECO:0000313" key="2">
    <source>
        <dbReference type="EMBL" id="SCB72482.1"/>
    </source>
</evidence>
<feature type="transmembrane region" description="Helical" evidence="1">
    <location>
        <begin position="163"/>
        <end position="183"/>
    </location>
</feature>
<feature type="transmembrane region" description="Helical" evidence="1">
    <location>
        <begin position="395"/>
        <end position="417"/>
    </location>
</feature>
<keyword evidence="1" id="KW-1133">Transmembrane helix</keyword>
<feature type="transmembrane region" description="Helical" evidence="1">
    <location>
        <begin position="83"/>
        <end position="103"/>
    </location>
</feature>
<organism evidence="2 3">
    <name type="scientific">Weissella bombi</name>
    <dbReference type="NCBI Taxonomy" id="1505725"/>
    <lineage>
        <taxon>Bacteria</taxon>
        <taxon>Bacillati</taxon>
        <taxon>Bacillota</taxon>
        <taxon>Bacilli</taxon>
        <taxon>Lactobacillales</taxon>
        <taxon>Lactobacillaceae</taxon>
        <taxon>Weissella</taxon>
    </lineage>
</organism>
<dbReference type="EMBL" id="FMAO01000001">
    <property type="protein sequence ID" value="SCB72482.1"/>
    <property type="molecule type" value="Genomic_DNA"/>
</dbReference>
<evidence type="ECO:0000256" key="1">
    <source>
        <dbReference type="SAM" id="Phobius"/>
    </source>
</evidence>
<keyword evidence="1" id="KW-0472">Membrane</keyword>
<feature type="transmembrane region" description="Helical" evidence="1">
    <location>
        <begin position="29"/>
        <end position="46"/>
    </location>
</feature>
<feature type="transmembrane region" description="Helical" evidence="1">
    <location>
        <begin position="429"/>
        <end position="449"/>
    </location>
</feature>
<dbReference type="Proteomes" id="UP000199268">
    <property type="component" value="Unassembled WGS sequence"/>
</dbReference>
<accession>A0A1C3YR20</accession>
<name>A0A1C3YR20_9LACO</name>
<keyword evidence="1" id="KW-0812">Transmembrane</keyword>
<gene>
    <name evidence="2" type="ORF">GA0061074_10172</name>
</gene>
<feature type="transmembrane region" description="Helical" evidence="1">
    <location>
        <begin position="253"/>
        <end position="276"/>
    </location>
</feature>
<protein>
    <submittedName>
        <fullName evidence="2">Uncharacterized protein</fullName>
    </submittedName>
</protein>
<proteinExistence type="predicted"/>
<feature type="transmembrane region" description="Helical" evidence="1">
    <location>
        <begin position="189"/>
        <end position="207"/>
    </location>
</feature>
<keyword evidence="3" id="KW-1185">Reference proteome</keyword>
<feature type="transmembrane region" description="Helical" evidence="1">
    <location>
        <begin position="288"/>
        <end position="310"/>
    </location>
</feature>
<dbReference type="STRING" id="1505725.GA0061074_10172"/>
<dbReference type="OrthoDB" id="2787347at2"/>